<dbReference type="Pfam" id="PF00027">
    <property type="entry name" value="cNMP_binding"/>
    <property type="match status" value="1"/>
</dbReference>
<dbReference type="InterPro" id="IPR018490">
    <property type="entry name" value="cNMP-bd_dom_sf"/>
</dbReference>
<evidence type="ECO:0000259" key="19">
    <source>
        <dbReference type="PROSITE" id="PS50113"/>
    </source>
</evidence>
<feature type="transmembrane region" description="Helical" evidence="17">
    <location>
        <begin position="217"/>
        <end position="236"/>
    </location>
</feature>
<keyword evidence="3" id="KW-0633">Potassium transport</keyword>
<dbReference type="InterPro" id="IPR005821">
    <property type="entry name" value="Ion_trans_dom"/>
</dbReference>
<feature type="region of interest" description="Disordered" evidence="16">
    <location>
        <begin position="738"/>
        <end position="791"/>
    </location>
</feature>
<dbReference type="FunFam" id="3.30.450.20:FF:000009">
    <property type="entry name" value="Potassium voltage-gated channel subfamily H member 1"/>
    <property type="match status" value="1"/>
</dbReference>
<organism evidence="20 21">
    <name type="scientific">Ornithorhynchus anatinus</name>
    <name type="common">Duckbill platypus</name>
    <dbReference type="NCBI Taxonomy" id="9258"/>
    <lineage>
        <taxon>Eukaryota</taxon>
        <taxon>Metazoa</taxon>
        <taxon>Chordata</taxon>
        <taxon>Craniata</taxon>
        <taxon>Vertebrata</taxon>
        <taxon>Euteleostomi</taxon>
        <taxon>Mammalia</taxon>
        <taxon>Monotremata</taxon>
        <taxon>Ornithorhynchidae</taxon>
        <taxon>Ornithorhynchus</taxon>
    </lineage>
</organism>
<keyword evidence="5 17" id="KW-0812">Transmembrane</keyword>
<evidence type="ECO:0000256" key="10">
    <source>
        <dbReference type="ARBA" id="ARBA00022989"/>
    </source>
</evidence>
<feature type="transmembrane region" description="Helical" evidence="17">
    <location>
        <begin position="451"/>
        <end position="472"/>
    </location>
</feature>
<evidence type="ECO:0000256" key="14">
    <source>
        <dbReference type="ARBA" id="ARBA00023303"/>
    </source>
</evidence>
<dbReference type="GO" id="GO:0071805">
    <property type="term" value="P:potassium ion transmembrane transport"/>
    <property type="evidence" value="ECO:0000318"/>
    <property type="project" value="GO_Central"/>
</dbReference>
<dbReference type="FunFam" id="1.10.287.70:FF:000035">
    <property type="entry name" value="Potassium voltage-gated channel, subfamily H (Eag-related), member 1"/>
    <property type="match status" value="1"/>
</dbReference>
<keyword evidence="7" id="KW-0112">Calmodulin-binding</keyword>
<dbReference type="PRINTS" id="PR01464">
    <property type="entry name" value="EAGCHANNEL"/>
</dbReference>
<dbReference type="Gene3D" id="2.60.120.10">
    <property type="entry name" value="Jelly Rolls"/>
    <property type="match status" value="1"/>
</dbReference>
<evidence type="ECO:0000256" key="8">
    <source>
        <dbReference type="ARBA" id="ARBA00022882"/>
    </source>
</evidence>
<dbReference type="InterPro" id="IPR050818">
    <property type="entry name" value="KCNH_animal-type"/>
</dbReference>
<dbReference type="PANTHER" id="PTHR10217">
    <property type="entry name" value="VOLTAGE AND LIGAND GATED POTASSIUM CHANNEL"/>
    <property type="match status" value="1"/>
</dbReference>
<accession>F7G7A1</accession>
<dbReference type="InterPro" id="IPR003938">
    <property type="entry name" value="K_chnl_volt-dep_EAG/ELK/ERG"/>
</dbReference>
<keyword evidence="6" id="KW-0631">Potassium channel</keyword>
<dbReference type="SMART" id="SM00100">
    <property type="entry name" value="cNMP"/>
    <property type="match status" value="1"/>
</dbReference>
<keyword evidence="2" id="KW-0813">Transport</keyword>
<evidence type="ECO:0000256" key="12">
    <source>
        <dbReference type="ARBA" id="ARBA00023136"/>
    </source>
</evidence>
<dbReference type="Pfam" id="PF00520">
    <property type="entry name" value="Ion_trans"/>
    <property type="match status" value="1"/>
</dbReference>
<keyword evidence="13" id="KW-0325">Glycoprotein</keyword>
<comment type="catalytic activity">
    <reaction evidence="15">
        <text>K(+)(in) = K(+)(out)</text>
        <dbReference type="Rhea" id="RHEA:29463"/>
        <dbReference type="ChEBI" id="CHEBI:29103"/>
    </reaction>
</comment>
<reference evidence="20 21" key="1">
    <citation type="journal article" date="2008" name="Nature">
        <title>Genome analysis of the platypus reveals unique signatures of evolution.</title>
        <authorList>
            <person name="Warren W.C."/>
            <person name="Hillier L.W."/>
            <person name="Marshall Graves J.A."/>
            <person name="Birney E."/>
            <person name="Ponting C.P."/>
            <person name="Grutzner F."/>
            <person name="Belov K."/>
            <person name="Miller W."/>
            <person name="Clarke L."/>
            <person name="Chinwalla A.T."/>
            <person name="Yang S.P."/>
            <person name="Heger A."/>
            <person name="Locke D.P."/>
            <person name="Miethke P."/>
            <person name="Waters P.D."/>
            <person name="Veyrunes F."/>
            <person name="Fulton L."/>
            <person name="Fulton B."/>
            <person name="Graves T."/>
            <person name="Wallis J."/>
            <person name="Puente X.S."/>
            <person name="Lopez-Otin C."/>
            <person name="Ordonez G.R."/>
            <person name="Eichler E.E."/>
            <person name="Chen L."/>
            <person name="Cheng Z."/>
            <person name="Deakin J.E."/>
            <person name="Alsop A."/>
            <person name="Thompson K."/>
            <person name="Kirby P."/>
            <person name="Papenfuss A.T."/>
            <person name="Wakefield M.J."/>
            <person name="Olender T."/>
            <person name="Lancet D."/>
            <person name="Huttley G.A."/>
            <person name="Smit A.F."/>
            <person name="Pask A."/>
            <person name="Temple-Smith P."/>
            <person name="Batzer M.A."/>
            <person name="Walker J.A."/>
            <person name="Konkel M.K."/>
            <person name="Harris R.S."/>
            <person name="Whittington C.M."/>
            <person name="Wong E.S."/>
            <person name="Gemmell N.J."/>
            <person name="Buschiazzo E."/>
            <person name="Vargas Jentzsch I.M."/>
            <person name="Merkel A."/>
            <person name="Schmitz J."/>
            <person name="Zemann A."/>
            <person name="Churakov G."/>
            <person name="Kriegs J.O."/>
            <person name="Brosius J."/>
            <person name="Murchison E.P."/>
            <person name="Sachidanandam R."/>
            <person name="Smith C."/>
            <person name="Hannon G.J."/>
            <person name="Tsend-Ayush E."/>
            <person name="McMillan D."/>
            <person name="Attenborough R."/>
            <person name="Rens W."/>
            <person name="Ferguson-Smith M."/>
            <person name="Lefevre C.M."/>
            <person name="Sharp J.A."/>
            <person name="Nicholas K.R."/>
            <person name="Ray D.A."/>
            <person name="Kube M."/>
            <person name="Reinhardt R."/>
            <person name="Pringle T.H."/>
            <person name="Taylor J."/>
            <person name="Jones R.C."/>
            <person name="Nixon B."/>
            <person name="Dacheux J.L."/>
            <person name="Niwa H."/>
            <person name="Sekita Y."/>
            <person name="Huang X."/>
            <person name="Stark A."/>
            <person name="Kheradpour P."/>
            <person name="Kellis M."/>
            <person name="Flicek P."/>
            <person name="Chen Y."/>
            <person name="Webber C."/>
            <person name="Hardison R."/>
            <person name="Nelson J."/>
            <person name="Hallsworth-Pepin K."/>
            <person name="Delehaunty K."/>
            <person name="Markovic C."/>
            <person name="Minx P."/>
            <person name="Feng Y."/>
            <person name="Kremitzki C."/>
            <person name="Mitreva M."/>
            <person name="Glasscock J."/>
            <person name="Wylie T."/>
            <person name="Wohldmann P."/>
            <person name="Thiru P."/>
            <person name="Nhan M.N."/>
            <person name="Pohl C.S."/>
            <person name="Smith S.M."/>
            <person name="Hou S."/>
            <person name="Nefedov M."/>
            <person name="de Jong P.J."/>
            <person name="Renfree M.B."/>
            <person name="Mardis E.R."/>
            <person name="Wilson R.K."/>
        </authorList>
    </citation>
    <scope>NUCLEOTIDE SEQUENCE [LARGE SCALE GENOMIC DNA]</scope>
    <source>
        <strain evidence="20 21">Glennie</strain>
    </source>
</reference>
<dbReference type="OMA" id="YTSREMM"/>
<feature type="region of interest" description="Disordered" evidence="16">
    <location>
        <begin position="633"/>
        <end position="724"/>
    </location>
</feature>
<evidence type="ECO:0000256" key="17">
    <source>
        <dbReference type="SAM" id="Phobius"/>
    </source>
</evidence>
<feature type="compositionally biased region" description="Polar residues" evidence="16">
    <location>
        <begin position="739"/>
        <end position="751"/>
    </location>
</feature>
<evidence type="ECO:0000256" key="13">
    <source>
        <dbReference type="ARBA" id="ARBA00023180"/>
    </source>
</evidence>
<dbReference type="PROSITE" id="PS50042">
    <property type="entry name" value="CNMP_BINDING_3"/>
    <property type="match status" value="1"/>
</dbReference>
<dbReference type="InterPro" id="IPR014710">
    <property type="entry name" value="RmlC-like_jellyroll"/>
</dbReference>
<keyword evidence="14" id="KW-0407">Ion channel</keyword>
<dbReference type="GO" id="GO:0005249">
    <property type="term" value="F:voltage-gated potassium channel activity"/>
    <property type="evidence" value="ECO:0000318"/>
    <property type="project" value="GO_Central"/>
</dbReference>
<dbReference type="InterPro" id="IPR035965">
    <property type="entry name" value="PAS-like_dom_sf"/>
</dbReference>
<dbReference type="InterPro" id="IPR000014">
    <property type="entry name" value="PAS"/>
</dbReference>
<dbReference type="eggNOG" id="KOG0501">
    <property type="taxonomic scope" value="Eukaryota"/>
</dbReference>
<proteinExistence type="predicted"/>
<dbReference type="Gene3D" id="1.10.1200.260">
    <property type="match status" value="1"/>
</dbReference>
<dbReference type="GO" id="GO:0042391">
    <property type="term" value="P:regulation of membrane potential"/>
    <property type="evidence" value="ECO:0000318"/>
    <property type="project" value="GO_Central"/>
</dbReference>
<dbReference type="PRINTS" id="PR01463">
    <property type="entry name" value="EAGCHANLFMLY"/>
</dbReference>
<feature type="compositionally biased region" description="Pro residues" evidence="16">
    <location>
        <begin position="871"/>
        <end position="886"/>
    </location>
</feature>
<dbReference type="AlphaFoldDB" id="F7G7A1"/>
<dbReference type="GO" id="GO:0005516">
    <property type="term" value="F:calmodulin binding"/>
    <property type="evidence" value="ECO:0007669"/>
    <property type="project" value="UniProtKB-KW"/>
</dbReference>
<name>F7G7A1_ORNAN</name>
<dbReference type="CDD" id="cd00130">
    <property type="entry name" value="PAS"/>
    <property type="match status" value="1"/>
</dbReference>
<keyword evidence="12 17" id="KW-0472">Membrane</keyword>
<dbReference type="Ensembl" id="ENSOANT00000014481.3">
    <property type="protein sequence ID" value="ENSOANP00000014478.2"/>
    <property type="gene ID" value="ENSOANG00000009094.3"/>
</dbReference>
<evidence type="ECO:0000256" key="4">
    <source>
        <dbReference type="ARBA" id="ARBA00022553"/>
    </source>
</evidence>
<comment type="subcellular location">
    <subcellularLocation>
        <location evidence="1">Membrane</location>
        <topology evidence="1">Multi-pass membrane protein</topology>
    </subcellularLocation>
</comment>
<dbReference type="PROSITE" id="PS50113">
    <property type="entry name" value="PAC"/>
    <property type="match status" value="1"/>
</dbReference>
<dbReference type="SUPFAM" id="SSF55785">
    <property type="entry name" value="PYP-like sensor domain (PAS domain)"/>
    <property type="match status" value="1"/>
</dbReference>
<dbReference type="InterPro" id="IPR000700">
    <property type="entry name" value="PAS-assoc_C"/>
</dbReference>
<dbReference type="GO" id="GO:0009986">
    <property type="term" value="C:cell surface"/>
    <property type="evidence" value="ECO:0007669"/>
    <property type="project" value="Ensembl"/>
</dbReference>
<dbReference type="Gene3D" id="3.30.450.20">
    <property type="entry name" value="PAS domain"/>
    <property type="match status" value="1"/>
</dbReference>
<evidence type="ECO:0000256" key="2">
    <source>
        <dbReference type="ARBA" id="ARBA00022448"/>
    </source>
</evidence>
<evidence type="ECO:0000313" key="20">
    <source>
        <dbReference type="Ensembl" id="ENSOANP00000014478.2"/>
    </source>
</evidence>
<dbReference type="InterPro" id="IPR003949">
    <property type="entry name" value="K_chnl_volt-dep_EAG"/>
</dbReference>
<gene>
    <name evidence="20" type="primary">KCNH5</name>
</gene>
<evidence type="ECO:0000313" key="21">
    <source>
        <dbReference type="Proteomes" id="UP000002279"/>
    </source>
</evidence>
<evidence type="ECO:0000256" key="16">
    <source>
        <dbReference type="SAM" id="MobiDB-lite"/>
    </source>
</evidence>
<dbReference type="NCBIfam" id="TIGR00229">
    <property type="entry name" value="sensory_box"/>
    <property type="match status" value="1"/>
</dbReference>
<feature type="domain" description="Cyclic nucleotide-binding" evidence="18">
    <location>
        <begin position="545"/>
        <end position="625"/>
    </location>
</feature>
<protein>
    <submittedName>
        <fullName evidence="20">Potassium voltage-gated channel subfamily H member 5</fullName>
    </submittedName>
</protein>
<evidence type="ECO:0000256" key="7">
    <source>
        <dbReference type="ARBA" id="ARBA00022860"/>
    </source>
</evidence>
<evidence type="ECO:0000256" key="9">
    <source>
        <dbReference type="ARBA" id="ARBA00022958"/>
    </source>
</evidence>
<evidence type="ECO:0000256" key="5">
    <source>
        <dbReference type="ARBA" id="ARBA00022692"/>
    </source>
</evidence>
<dbReference type="InterPro" id="IPR001610">
    <property type="entry name" value="PAC"/>
</dbReference>
<evidence type="ECO:0000256" key="1">
    <source>
        <dbReference type="ARBA" id="ARBA00004141"/>
    </source>
</evidence>
<dbReference type="STRING" id="9258.ENSOANP00000014478"/>
<feature type="compositionally biased region" description="Basic and acidic residues" evidence="16">
    <location>
        <begin position="640"/>
        <end position="658"/>
    </location>
</feature>
<dbReference type="PANTHER" id="PTHR10217:SF533">
    <property type="entry name" value="POTASSIUM VOLTAGE-GATED CHANNEL SUBFAMILY H MEMBER 5"/>
    <property type="match status" value="1"/>
</dbReference>
<dbReference type="InParanoid" id="F7G7A1"/>
<dbReference type="GO" id="GO:0005886">
    <property type="term" value="C:plasma membrane"/>
    <property type="evidence" value="ECO:0000318"/>
    <property type="project" value="GO_Central"/>
</dbReference>
<sequence>MPGGKRGLVAPQNTFLENIVRRSSESSFLLGNAQIVDWPVVYSNDGFCKLSGYHRADVMQKSSTCSFMYGELTDKKTIEKVRQTFDNYESNCFEVLLYKKNRTPVWFYMQIAPIRNEHEKVVLFLCTFKDITLFKQPIEDDSTKGWTKFARLTRALTNSRSVLQQLAPMNKAEVVHKHSRLAEVLQLGSDILPQYKQEAPKTPPHIILHYCAFKTTWDWVILILTFYTAIMVPYNVSFKTKQNNIAWLVLDSVVDVIFLVDIVLNFHTTFVGPGGEVISDPKLIRMNYLKTWFVIDLLSCLPYDIINAFENVDEGISSLFSSLKVVRLLRLGRVARKLDHYLEYGAAVLVLLVCVFGLVAHWLACIWYSIGDYEVIDEVTNTIQRESWLYQLALSIGTPYRYNISGSGQWEGGPSKDSLYISSLYFTMTSLTTIGFGNIAPTTDGEKIFSVAMMMVGSLLYATIFGNVTTIFQQMYANTNRYHEMLNNVRDFLKLYQVPKGLSERVMDYIVSTWSMSKVLSICPKDMRADICVHLNRKVFNEHPAFRLASDGCLRALAVEFQTIHCAPGDLIYHAGESVDALCFVVSGSLEVIQDDEVVAILGKGDCFGDFRETTLAHAVPCPRADLLRPAHIKRGPYHFPEDQRREEGEEERLRQKNEVTLSIPVDHPVRKAVPEVQTAEGAAEPAAPSTAARTATGPGGRPRALRNGGALPRPRAPAWSPCADTPIQTSLAYVKASETGQPNNRQNPSAVSEEKRDDWNNVTKAESMGLLADERPGPATPAPPKTRCGRATCRLDKAGEARSPLERSPVQADAALPCCPIPEQVLHASCRRPGRAARGPAGLSGRMTALEAAGAEILKILSGEARAPRLAPPGPGAPAAPSPPHTPRRDIFSVSRPGSPEPGKGRDPL</sequence>
<reference evidence="20" key="3">
    <citation type="submission" date="2025-09" db="UniProtKB">
        <authorList>
            <consortium name="Ensembl"/>
        </authorList>
    </citation>
    <scope>IDENTIFICATION</scope>
    <source>
        <strain evidence="20">Glennie</strain>
    </source>
</reference>
<keyword evidence="8" id="KW-0851">Voltage-gated channel</keyword>
<dbReference type="Gene3D" id="1.10.287.70">
    <property type="match status" value="1"/>
</dbReference>
<evidence type="ECO:0000256" key="11">
    <source>
        <dbReference type="ARBA" id="ARBA00023065"/>
    </source>
</evidence>
<dbReference type="Proteomes" id="UP000002279">
    <property type="component" value="Chromosome 14"/>
</dbReference>
<dbReference type="Bgee" id="ENSOANG00000009094">
    <property type="expression patterns" value="Expressed in fibroblast and 8 other cell types or tissues"/>
</dbReference>
<keyword evidence="21" id="KW-1185">Reference proteome</keyword>
<evidence type="ECO:0000256" key="6">
    <source>
        <dbReference type="ARBA" id="ARBA00022826"/>
    </source>
</evidence>
<dbReference type="InterPro" id="IPR000595">
    <property type="entry name" value="cNMP-bd_dom"/>
</dbReference>
<dbReference type="CDD" id="cd00038">
    <property type="entry name" value="CAP_ED"/>
    <property type="match status" value="1"/>
</dbReference>
<keyword evidence="11" id="KW-0406">Ion transport</keyword>
<dbReference type="GO" id="GO:0010389">
    <property type="term" value="P:regulation of G2/M transition of mitotic cell cycle"/>
    <property type="evidence" value="ECO:0007669"/>
    <property type="project" value="Ensembl"/>
</dbReference>
<dbReference type="GO" id="GO:0005251">
    <property type="term" value="F:delayed rectifier potassium channel activity"/>
    <property type="evidence" value="ECO:0007669"/>
    <property type="project" value="Ensembl"/>
</dbReference>
<dbReference type="GO" id="GO:0008076">
    <property type="term" value="C:voltage-gated potassium channel complex"/>
    <property type="evidence" value="ECO:0000318"/>
    <property type="project" value="GO_Central"/>
</dbReference>
<feature type="compositionally biased region" description="Low complexity" evidence="16">
    <location>
        <begin position="679"/>
        <end position="697"/>
    </location>
</feature>
<evidence type="ECO:0000256" key="3">
    <source>
        <dbReference type="ARBA" id="ARBA00022538"/>
    </source>
</evidence>
<keyword evidence="9" id="KW-0630">Potassium</keyword>
<dbReference type="FunFam" id="1.10.1200.260:FF:000003">
    <property type="entry name" value="Potassium voltage-gated channel subfamily H member 1"/>
    <property type="match status" value="1"/>
</dbReference>
<reference evidence="20" key="2">
    <citation type="submission" date="2025-08" db="UniProtKB">
        <authorList>
            <consortium name="Ensembl"/>
        </authorList>
    </citation>
    <scope>IDENTIFICATION</scope>
    <source>
        <strain evidence="20">Glennie</strain>
    </source>
</reference>
<dbReference type="SMART" id="SM00086">
    <property type="entry name" value="PAC"/>
    <property type="match status" value="1"/>
</dbReference>
<keyword evidence="10 17" id="KW-1133">Transmembrane helix</keyword>
<feature type="domain" description="PAC" evidence="19">
    <location>
        <begin position="91"/>
        <end position="143"/>
    </location>
</feature>
<feature type="region of interest" description="Disordered" evidence="16">
    <location>
        <begin position="867"/>
        <end position="910"/>
    </location>
</feature>
<dbReference type="GeneTree" id="ENSGT00940000156540"/>
<evidence type="ECO:0000256" key="15">
    <source>
        <dbReference type="ARBA" id="ARBA00034430"/>
    </source>
</evidence>
<dbReference type="Pfam" id="PF13426">
    <property type="entry name" value="PAS_9"/>
    <property type="match status" value="1"/>
</dbReference>
<feature type="transmembrane region" description="Helical" evidence="17">
    <location>
        <begin position="419"/>
        <end position="439"/>
    </location>
</feature>
<dbReference type="SUPFAM" id="SSF51206">
    <property type="entry name" value="cAMP-binding domain-like"/>
    <property type="match status" value="1"/>
</dbReference>
<dbReference type="SUPFAM" id="SSF81324">
    <property type="entry name" value="Voltage-gated potassium channels"/>
    <property type="match status" value="1"/>
</dbReference>
<feature type="transmembrane region" description="Helical" evidence="17">
    <location>
        <begin position="346"/>
        <end position="370"/>
    </location>
</feature>
<evidence type="ECO:0000259" key="18">
    <source>
        <dbReference type="PROSITE" id="PS50042"/>
    </source>
</evidence>
<keyword evidence="4" id="KW-0597">Phosphoprotein</keyword>